<feature type="transmembrane region" description="Helical" evidence="1">
    <location>
        <begin position="118"/>
        <end position="144"/>
    </location>
</feature>
<keyword evidence="1" id="KW-0812">Transmembrane</keyword>
<evidence type="ECO:0000256" key="2">
    <source>
        <dbReference type="SAM" id="SignalP"/>
    </source>
</evidence>
<keyword evidence="4" id="KW-1185">Reference proteome</keyword>
<evidence type="ECO:0000313" key="3">
    <source>
        <dbReference type="EMBL" id="KAL1405574.1"/>
    </source>
</evidence>
<evidence type="ECO:0000313" key="4">
    <source>
        <dbReference type="Proteomes" id="UP001565368"/>
    </source>
</evidence>
<feature type="transmembrane region" description="Helical" evidence="1">
    <location>
        <begin position="86"/>
        <end position="106"/>
    </location>
</feature>
<keyword evidence="2" id="KW-0732">Signal</keyword>
<evidence type="ECO:0000256" key="1">
    <source>
        <dbReference type="SAM" id="Phobius"/>
    </source>
</evidence>
<dbReference type="RefSeq" id="XP_069205518.1">
    <property type="nucleotide sequence ID" value="XM_069357581.1"/>
</dbReference>
<dbReference type="Proteomes" id="UP001565368">
    <property type="component" value="Unassembled WGS sequence"/>
</dbReference>
<reference evidence="3 4" key="1">
    <citation type="submission" date="2023-08" db="EMBL/GenBank/DDBJ databases">
        <title>Annotated Genome Sequence of Vanrija albida AlHP1.</title>
        <authorList>
            <person name="Herzog R."/>
        </authorList>
    </citation>
    <scope>NUCLEOTIDE SEQUENCE [LARGE SCALE GENOMIC DNA]</scope>
    <source>
        <strain evidence="3 4">AlHP1</strain>
    </source>
</reference>
<gene>
    <name evidence="3" type="ORF">Q8F55_009213</name>
</gene>
<feature type="chain" id="PRO_5045516920" description="MARVEL domain-containing protein" evidence="2">
    <location>
        <begin position="34"/>
        <end position="174"/>
    </location>
</feature>
<dbReference type="GeneID" id="95990256"/>
<proteinExistence type="predicted"/>
<evidence type="ECO:0008006" key="5">
    <source>
        <dbReference type="Google" id="ProtNLM"/>
    </source>
</evidence>
<name>A0ABR3PT20_9TREE</name>
<keyword evidence="1" id="KW-0472">Membrane</keyword>
<dbReference type="EMBL" id="JBBXJM010000007">
    <property type="protein sequence ID" value="KAL1405574.1"/>
    <property type="molecule type" value="Genomic_DNA"/>
</dbReference>
<sequence>MSRKLQLCRASFCAAAVLALALLVLQIVSAVNAESKYKWAQTQRYEYLRRRPRARSYIFSICAAACTLVYAACHVVVQRVRPNASFLYTVSDAILCNVLGALVIWSGLQDSLKGELRVVSVIAIIVTSLLWLAIFSVIMVGWLVSREQTRLGRVTSKDAWFMTVEQLSRGEQFE</sequence>
<accession>A0ABR3PT20</accession>
<feature type="transmembrane region" description="Helical" evidence="1">
    <location>
        <begin position="57"/>
        <end position="77"/>
    </location>
</feature>
<organism evidence="3 4">
    <name type="scientific">Vanrija albida</name>
    <dbReference type="NCBI Taxonomy" id="181172"/>
    <lineage>
        <taxon>Eukaryota</taxon>
        <taxon>Fungi</taxon>
        <taxon>Dikarya</taxon>
        <taxon>Basidiomycota</taxon>
        <taxon>Agaricomycotina</taxon>
        <taxon>Tremellomycetes</taxon>
        <taxon>Trichosporonales</taxon>
        <taxon>Trichosporonaceae</taxon>
        <taxon>Vanrija</taxon>
    </lineage>
</organism>
<keyword evidence="1" id="KW-1133">Transmembrane helix</keyword>
<feature type="signal peptide" evidence="2">
    <location>
        <begin position="1"/>
        <end position="33"/>
    </location>
</feature>
<protein>
    <recommendedName>
        <fullName evidence="5">MARVEL domain-containing protein</fullName>
    </recommendedName>
</protein>
<comment type="caution">
    <text evidence="3">The sequence shown here is derived from an EMBL/GenBank/DDBJ whole genome shotgun (WGS) entry which is preliminary data.</text>
</comment>